<protein>
    <submittedName>
        <fullName evidence="1">Uncharacterized protein</fullName>
    </submittedName>
</protein>
<proteinExistence type="predicted"/>
<evidence type="ECO:0000313" key="2">
    <source>
        <dbReference type="Proteomes" id="UP000002586"/>
    </source>
</evidence>
<gene>
    <name evidence="1" type="ordered locus">Mmc1_2750</name>
</gene>
<dbReference type="AlphaFoldDB" id="A0LBA0"/>
<accession>A0LBA0</accession>
<dbReference type="Proteomes" id="UP000002586">
    <property type="component" value="Chromosome"/>
</dbReference>
<dbReference type="RefSeq" id="WP_011714329.1">
    <property type="nucleotide sequence ID" value="NC_008576.1"/>
</dbReference>
<dbReference type="HOGENOM" id="CLU_1967886_0_0_5"/>
<dbReference type="STRING" id="156889.Mmc1_2750"/>
<name>A0LBA0_MAGMM</name>
<reference evidence="2" key="1">
    <citation type="journal article" date="2009" name="Appl. Environ. Microbiol.">
        <title>Complete genome sequence of the chemolithoautotrophic marine magnetotactic coccus strain MC-1.</title>
        <authorList>
            <person name="Schubbe S."/>
            <person name="Williams T.J."/>
            <person name="Xie G."/>
            <person name="Kiss H.E."/>
            <person name="Brettin T.S."/>
            <person name="Martinez D."/>
            <person name="Ross C.A."/>
            <person name="Schuler D."/>
            <person name="Cox B.L."/>
            <person name="Nealson K.H."/>
            <person name="Bazylinski D.A."/>
        </authorList>
    </citation>
    <scope>NUCLEOTIDE SEQUENCE [LARGE SCALE GENOMIC DNA]</scope>
    <source>
        <strain evidence="2">ATCC BAA-1437 / JCM 17883 / MC-1</strain>
    </source>
</reference>
<sequence length="127" mass="14440">MTIQLSPTQRTILETAANRDNLQIMPLPTNNPNWGFWGTSRHNGYDQEMTWLAASHFFANSYNLDAQDTRDLLDSVFGRHLADDLSFIEGGPTTPEAITDHLAKRMANRSYKSWIDDAVHAIQHPTR</sequence>
<evidence type="ECO:0000313" key="1">
    <source>
        <dbReference type="EMBL" id="ABK45243.1"/>
    </source>
</evidence>
<dbReference type="EMBL" id="CP000471">
    <property type="protein sequence ID" value="ABK45243.1"/>
    <property type="molecule type" value="Genomic_DNA"/>
</dbReference>
<dbReference type="KEGG" id="mgm:Mmc1_2750"/>
<dbReference type="OrthoDB" id="8453817at2"/>
<reference evidence="1 2" key="2">
    <citation type="journal article" date="2012" name="Int. J. Syst. Evol. Microbiol.">
        <title>Magnetococcus marinus gen. nov., sp. nov., a marine, magnetotactic bacterium that represents a novel lineage (Magnetococcaceae fam. nov.; Magnetococcales ord. nov.) at the base of the Alphaproteobacteria.</title>
        <authorList>
            <person name="Bazylinski D.A."/>
            <person name="Williams T.J."/>
            <person name="Lefevre C.T."/>
            <person name="Berg R.J."/>
            <person name="Zhang C.L."/>
            <person name="Bowser S.S."/>
            <person name="Dean A.J."/>
            <person name="Beveridge T.J."/>
        </authorList>
    </citation>
    <scope>NUCLEOTIDE SEQUENCE [LARGE SCALE GENOMIC DNA]</scope>
    <source>
        <strain evidence="2">ATCC BAA-1437 / JCM 17883 / MC-1</strain>
    </source>
</reference>
<keyword evidence="2" id="KW-1185">Reference proteome</keyword>
<organism evidence="1 2">
    <name type="scientific">Magnetococcus marinus (strain ATCC BAA-1437 / JCM 17883 / MC-1)</name>
    <dbReference type="NCBI Taxonomy" id="156889"/>
    <lineage>
        <taxon>Bacteria</taxon>
        <taxon>Pseudomonadati</taxon>
        <taxon>Pseudomonadota</taxon>
        <taxon>Magnetococcia</taxon>
        <taxon>Magnetococcales</taxon>
        <taxon>Magnetococcaceae</taxon>
        <taxon>Magnetococcus</taxon>
    </lineage>
</organism>